<comment type="caution">
    <text evidence="1">The sequence shown here is derived from an EMBL/GenBank/DDBJ whole genome shotgun (WGS) entry which is preliminary data.</text>
</comment>
<dbReference type="Gramene" id="OMO67421">
    <property type="protein sequence ID" value="OMO67421"/>
    <property type="gene ID" value="CCACVL1_20530"/>
</dbReference>
<dbReference type="AlphaFoldDB" id="A0A1R3HAR8"/>
<accession>A0A1R3HAR8</accession>
<proteinExistence type="predicted"/>
<protein>
    <submittedName>
        <fullName evidence="1">Uncharacterized protein</fullName>
    </submittedName>
</protein>
<organism evidence="1 2">
    <name type="scientific">Corchorus capsularis</name>
    <name type="common">Jute</name>
    <dbReference type="NCBI Taxonomy" id="210143"/>
    <lineage>
        <taxon>Eukaryota</taxon>
        <taxon>Viridiplantae</taxon>
        <taxon>Streptophyta</taxon>
        <taxon>Embryophyta</taxon>
        <taxon>Tracheophyta</taxon>
        <taxon>Spermatophyta</taxon>
        <taxon>Magnoliopsida</taxon>
        <taxon>eudicotyledons</taxon>
        <taxon>Gunneridae</taxon>
        <taxon>Pentapetalae</taxon>
        <taxon>rosids</taxon>
        <taxon>malvids</taxon>
        <taxon>Malvales</taxon>
        <taxon>Malvaceae</taxon>
        <taxon>Grewioideae</taxon>
        <taxon>Apeibeae</taxon>
        <taxon>Corchorus</taxon>
    </lineage>
</organism>
<evidence type="ECO:0000313" key="1">
    <source>
        <dbReference type="EMBL" id="OMO67421.1"/>
    </source>
</evidence>
<feature type="non-terminal residue" evidence="1">
    <location>
        <position position="33"/>
    </location>
</feature>
<keyword evidence="2" id="KW-1185">Reference proteome</keyword>
<gene>
    <name evidence="1" type="ORF">CCACVL1_20530</name>
</gene>
<dbReference type="Proteomes" id="UP000188268">
    <property type="component" value="Unassembled WGS sequence"/>
</dbReference>
<name>A0A1R3HAR8_COCAP</name>
<dbReference type="EMBL" id="AWWV01012414">
    <property type="protein sequence ID" value="OMO67421.1"/>
    <property type="molecule type" value="Genomic_DNA"/>
</dbReference>
<evidence type="ECO:0000313" key="2">
    <source>
        <dbReference type="Proteomes" id="UP000188268"/>
    </source>
</evidence>
<reference evidence="1 2" key="1">
    <citation type="submission" date="2013-09" db="EMBL/GenBank/DDBJ databases">
        <title>Corchorus capsularis genome sequencing.</title>
        <authorList>
            <person name="Alam M."/>
            <person name="Haque M.S."/>
            <person name="Islam M.S."/>
            <person name="Emdad E.M."/>
            <person name="Islam M.M."/>
            <person name="Ahmed B."/>
            <person name="Halim A."/>
            <person name="Hossen Q.M.M."/>
            <person name="Hossain M.Z."/>
            <person name="Ahmed R."/>
            <person name="Khan M.M."/>
            <person name="Islam R."/>
            <person name="Rashid M.M."/>
            <person name="Khan S.A."/>
            <person name="Rahman M.S."/>
            <person name="Alam M."/>
        </authorList>
    </citation>
    <scope>NUCLEOTIDE SEQUENCE [LARGE SCALE GENOMIC DNA]</scope>
    <source>
        <strain evidence="2">cv. CVL-1</strain>
        <tissue evidence="1">Whole seedling</tissue>
    </source>
</reference>
<sequence>MAVGSRHYKFGGFPVHPKQLHGSKGYRLSGLPT</sequence>